<protein>
    <recommendedName>
        <fullName evidence="3">DUF5666 domain-containing protein</fullName>
    </recommendedName>
</protein>
<evidence type="ECO:0000313" key="2">
    <source>
        <dbReference type="Proteomes" id="UP000069205"/>
    </source>
</evidence>
<proteinExistence type="predicted"/>
<accession>A0A0K2G7M6</accession>
<keyword evidence="2" id="KW-1185">Reference proteome</keyword>
<evidence type="ECO:0000313" key="1">
    <source>
        <dbReference type="EMBL" id="ALA56925.1"/>
    </source>
</evidence>
<dbReference type="STRING" id="42253.NITMOv2_0489"/>
<name>A0A0K2G7M6_NITMO</name>
<dbReference type="PATRIC" id="fig|42253.5.peg.484"/>
<dbReference type="OrthoDB" id="9800211at2"/>
<dbReference type="RefSeq" id="WP_053378342.1">
    <property type="nucleotide sequence ID" value="NZ_CP011801.1"/>
</dbReference>
<dbReference type="EMBL" id="CP011801">
    <property type="protein sequence ID" value="ALA56925.1"/>
    <property type="molecule type" value="Genomic_DNA"/>
</dbReference>
<reference evidence="1 2" key="1">
    <citation type="journal article" date="2015" name="Proc. Natl. Acad. Sci. U.S.A.">
        <title>Expanded metabolic versatility of ubiquitous nitrite-oxidizing bacteria from the genus Nitrospira.</title>
        <authorList>
            <person name="Koch H."/>
            <person name="Lucker S."/>
            <person name="Albertsen M."/>
            <person name="Kitzinger K."/>
            <person name="Herbold C."/>
            <person name="Spieck E."/>
            <person name="Nielsen P.H."/>
            <person name="Wagner M."/>
            <person name="Daims H."/>
        </authorList>
    </citation>
    <scope>NUCLEOTIDE SEQUENCE [LARGE SCALE GENOMIC DNA]</scope>
    <source>
        <strain evidence="1 2">NSP M-1</strain>
    </source>
</reference>
<dbReference type="KEGG" id="nmv:NITMOv2_0489"/>
<organism evidence="1 2">
    <name type="scientific">Nitrospira moscoviensis</name>
    <dbReference type="NCBI Taxonomy" id="42253"/>
    <lineage>
        <taxon>Bacteria</taxon>
        <taxon>Pseudomonadati</taxon>
        <taxon>Nitrospirota</taxon>
        <taxon>Nitrospiria</taxon>
        <taxon>Nitrospirales</taxon>
        <taxon>Nitrospiraceae</taxon>
        <taxon>Nitrospira</taxon>
    </lineage>
</organism>
<gene>
    <name evidence="1" type="ORF">NITMOv2_0489</name>
</gene>
<evidence type="ECO:0008006" key="3">
    <source>
        <dbReference type="Google" id="ProtNLM"/>
    </source>
</evidence>
<dbReference type="AlphaFoldDB" id="A0A0K2G7M6"/>
<sequence>MKSHVGLPLSVRRIRLMGWLGPAGFAVSLLAGLSWAGEPVKIGSLLADPRGYNMKLVNVEGVVTASQMNHFIGSVSKLEKCVQRFLVKDDTGTIDAVYTTLCQKETPIVEHGDRVTIEAHFSGVLEVRTLTKN</sequence>
<dbReference type="Proteomes" id="UP000069205">
    <property type="component" value="Chromosome"/>
</dbReference>